<dbReference type="Gene3D" id="3.40.190.10">
    <property type="entry name" value="Periplasmic binding protein-like II"/>
    <property type="match status" value="2"/>
</dbReference>
<organism evidence="2 3">
    <name type="scientific">Vogesella oryzagri</name>
    <dbReference type="NCBI Taxonomy" id="3160864"/>
    <lineage>
        <taxon>Bacteria</taxon>
        <taxon>Pseudomonadati</taxon>
        <taxon>Pseudomonadota</taxon>
        <taxon>Betaproteobacteria</taxon>
        <taxon>Neisseriales</taxon>
        <taxon>Chromobacteriaceae</taxon>
        <taxon>Vogesella</taxon>
    </lineage>
</organism>
<evidence type="ECO:0000313" key="3">
    <source>
        <dbReference type="Proteomes" id="UP001433638"/>
    </source>
</evidence>
<accession>A0ABV1LZ44</accession>
<dbReference type="RefSeq" id="WP_349582565.1">
    <property type="nucleotide sequence ID" value="NZ_JBEFLD010000001.1"/>
</dbReference>
<reference evidence="2" key="1">
    <citation type="submission" date="2024-06" db="EMBL/GenBank/DDBJ databases">
        <title>Genome sequence of Vogesella sp. MAHUQ-64.</title>
        <authorList>
            <person name="Huq M.A."/>
        </authorList>
    </citation>
    <scope>NUCLEOTIDE SEQUENCE</scope>
    <source>
        <strain evidence="2">MAHUQ-64</strain>
    </source>
</reference>
<dbReference type="Proteomes" id="UP001433638">
    <property type="component" value="Unassembled WGS sequence"/>
</dbReference>
<proteinExistence type="predicted"/>
<feature type="signal peptide" evidence="1">
    <location>
        <begin position="1"/>
        <end position="22"/>
    </location>
</feature>
<name>A0ABV1LZ44_9NEIS</name>
<evidence type="ECO:0000256" key="1">
    <source>
        <dbReference type="SAM" id="SignalP"/>
    </source>
</evidence>
<sequence length="259" mass="29443">MNWNRVCLMVALWLCGSMLAPAMAEDISYMVIEQVEPFQIATQDNPLHGGVVTEIVRQVFQGSQYQLHPVVAPAPRLDAMRSNGQLPNWLSYGATPWLQPGWQLSQRALFSWRHVLAVPKSSPFRYRKLSDLFGKPLILMNGYDYPGLDKYLRSKSGVGRISDQRALSQGSAIRMLQARRGIGLVDTDMRLVYNLRQQGLSPADFRFYDLSAVIPIVDIHLMYDRSLPEPVRTLIDRRLAELQQSGQLAAIVQHYRLPH</sequence>
<keyword evidence="3" id="KW-1185">Reference proteome</keyword>
<evidence type="ECO:0000313" key="2">
    <source>
        <dbReference type="EMBL" id="MEQ6289113.1"/>
    </source>
</evidence>
<keyword evidence="1" id="KW-0732">Signal</keyword>
<evidence type="ECO:0008006" key="4">
    <source>
        <dbReference type="Google" id="ProtNLM"/>
    </source>
</evidence>
<feature type="chain" id="PRO_5046907633" description="Solute-binding protein family 3/N-terminal domain-containing protein" evidence="1">
    <location>
        <begin position="23"/>
        <end position="259"/>
    </location>
</feature>
<comment type="caution">
    <text evidence="2">The sequence shown here is derived from an EMBL/GenBank/DDBJ whole genome shotgun (WGS) entry which is preliminary data.</text>
</comment>
<dbReference type="EMBL" id="JBEFLD010000001">
    <property type="protein sequence ID" value="MEQ6289113.1"/>
    <property type="molecule type" value="Genomic_DNA"/>
</dbReference>
<dbReference type="SUPFAM" id="SSF53850">
    <property type="entry name" value="Periplasmic binding protein-like II"/>
    <property type="match status" value="1"/>
</dbReference>
<gene>
    <name evidence="2" type="ORF">ABNW52_00575</name>
</gene>
<protein>
    <recommendedName>
        <fullName evidence="4">Solute-binding protein family 3/N-terminal domain-containing protein</fullName>
    </recommendedName>
</protein>